<dbReference type="EMBL" id="LR797193">
    <property type="protein sequence ID" value="CAB4193047.1"/>
    <property type="molecule type" value="Genomic_DNA"/>
</dbReference>
<protein>
    <submittedName>
        <fullName evidence="1">Uncharacterized protein</fullName>
    </submittedName>
</protein>
<organism evidence="1">
    <name type="scientific">uncultured Caudovirales phage</name>
    <dbReference type="NCBI Taxonomy" id="2100421"/>
    <lineage>
        <taxon>Viruses</taxon>
        <taxon>Duplodnaviria</taxon>
        <taxon>Heunggongvirae</taxon>
        <taxon>Uroviricota</taxon>
        <taxon>Caudoviricetes</taxon>
        <taxon>Peduoviridae</taxon>
        <taxon>Maltschvirus</taxon>
        <taxon>Maltschvirus maltsch</taxon>
    </lineage>
</organism>
<gene>
    <name evidence="1" type="ORF">UFOVP1246_32</name>
</gene>
<reference evidence="1" key="1">
    <citation type="submission" date="2020-05" db="EMBL/GenBank/DDBJ databases">
        <authorList>
            <person name="Chiriac C."/>
            <person name="Salcher M."/>
            <person name="Ghai R."/>
            <person name="Kavagutti S V."/>
        </authorList>
    </citation>
    <scope>NUCLEOTIDE SEQUENCE</scope>
</reference>
<accession>A0A6J5RFM6</accession>
<proteinExistence type="predicted"/>
<sequence>MNDINDFANTVVLQPDPTRYQLITKSGPCPVIFADTWNKAMWDAEKVIVLKRGWSIQWEPHHTDMNGVVDGYRAEVFNSKGARQLSSTCVLMYRGGAFGYNGPMAMTPVVEVVESVRDKVRAAHGL</sequence>
<name>A0A6J5RFM6_9CAUD</name>
<evidence type="ECO:0000313" key="1">
    <source>
        <dbReference type="EMBL" id="CAB4193047.1"/>
    </source>
</evidence>